<comment type="caution">
    <text evidence="1">The sequence shown here is derived from an EMBL/GenBank/DDBJ whole genome shotgun (WGS) entry which is preliminary data.</text>
</comment>
<sequence length="262" mass="29637">MKYFFLSLLLFTTLLTGCDTVAPGDRLIEIPAATVRRNVLIEEFTGQRCLNCPEATAVIKTLQNNYSADRLIAVAIHAGPLSVNSSAGVVGLRTPLGDTYYKKWAVPSVPKALVNRKDGLLEREQWAARIYQEFEQATNIEMLLTCQYRAHDRFLETKIKLDNLAENVQARLQLWLVEDKITAIQQFPDNKIDRDYQHYHVLRTAINGDWGTEISLQKATPETQTFNYTLPAGIVAENAYIVAFVYNDNGVLQVVRKKITTE</sequence>
<keyword evidence="2" id="KW-1185">Reference proteome</keyword>
<reference evidence="1 2" key="1">
    <citation type="submission" date="2012-05" db="EMBL/GenBank/DDBJ databases">
        <authorList>
            <person name="Weinstock G."/>
            <person name="Sodergren E."/>
            <person name="Lobos E.A."/>
            <person name="Fulton L."/>
            <person name="Fulton R."/>
            <person name="Courtney L."/>
            <person name="Fronick C."/>
            <person name="O'Laughlin M."/>
            <person name="Godfrey J."/>
            <person name="Wilson R.M."/>
            <person name="Miner T."/>
            <person name="Farmer C."/>
            <person name="Delehaunty K."/>
            <person name="Cordes M."/>
            <person name="Minx P."/>
            <person name="Tomlinson C."/>
            <person name="Chen J."/>
            <person name="Wollam A."/>
            <person name="Pepin K.H."/>
            <person name="Bhonagiri V."/>
            <person name="Zhang X."/>
            <person name="Suruliraj S."/>
            <person name="Warren W."/>
            <person name="Mitreva M."/>
            <person name="Mardis E.R."/>
            <person name="Wilson R.K."/>
        </authorList>
    </citation>
    <scope>NUCLEOTIDE SEQUENCE [LARGE SCALE GENOMIC DNA]</scope>
    <source>
        <strain evidence="1 2">F0055</strain>
    </source>
</reference>
<dbReference type="PROSITE" id="PS51257">
    <property type="entry name" value="PROKAR_LIPOPROTEIN"/>
    <property type="match status" value="1"/>
</dbReference>
<dbReference type="RefSeq" id="WP_009162493.1">
    <property type="nucleotide sequence ID" value="NZ_KB290995.1"/>
</dbReference>
<dbReference type="Gene3D" id="2.60.40.10">
    <property type="entry name" value="Immunoglobulins"/>
    <property type="match status" value="1"/>
</dbReference>
<dbReference type="Proteomes" id="UP000010433">
    <property type="component" value="Unassembled WGS sequence"/>
</dbReference>
<dbReference type="PATRIC" id="fig|1127699.3.peg.1188"/>
<dbReference type="Pfam" id="PF11551">
    <property type="entry name" value="Omp28"/>
    <property type="match status" value="1"/>
</dbReference>
<dbReference type="OrthoDB" id="1081990at2"/>
<dbReference type="STRING" id="1127699.HMPREF9151_01279"/>
<evidence type="ECO:0000313" key="2">
    <source>
        <dbReference type="Proteomes" id="UP000010433"/>
    </source>
</evidence>
<proteinExistence type="predicted"/>
<dbReference type="HOGENOM" id="CLU_090998_0_0_10"/>
<dbReference type="NCBIfam" id="NF033782">
    <property type="entry name" value="lipoprot_Omp28"/>
    <property type="match status" value="1"/>
</dbReference>
<name>L1NB50_9BACT</name>
<gene>
    <name evidence="1" type="ORF">HMPREF9151_01279</name>
</gene>
<dbReference type="InterPro" id="IPR021615">
    <property type="entry name" value="Omp28"/>
</dbReference>
<dbReference type="AlphaFoldDB" id="L1NB50"/>
<accession>L1NB50</accession>
<dbReference type="InterPro" id="IPR013783">
    <property type="entry name" value="Ig-like_fold"/>
</dbReference>
<protein>
    <recommendedName>
        <fullName evidence="3">Outer membrane lipoprotein Omp28 family protein</fullName>
    </recommendedName>
</protein>
<evidence type="ECO:0000313" key="1">
    <source>
        <dbReference type="EMBL" id="EKY00495.1"/>
    </source>
</evidence>
<organism evidence="1 2">
    <name type="scientific">Hoylesella saccharolytica F0055</name>
    <dbReference type="NCBI Taxonomy" id="1127699"/>
    <lineage>
        <taxon>Bacteria</taxon>
        <taxon>Pseudomonadati</taxon>
        <taxon>Bacteroidota</taxon>
        <taxon>Bacteroidia</taxon>
        <taxon>Bacteroidales</taxon>
        <taxon>Prevotellaceae</taxon>
        <taxon>Hoylesella</taxon>
    </lineage>
</organism>
<dbReference type="EMBL" id="AMEP01000086">
    <property type="protein sequence ID" value="EKY00495.1"/>
    <property type="molecule type" value="Genomic_DNA"/>
</dbReference>
<evidence type="ECO:0008006" key="3">
    <source>
        <dbReference type="Google" id="ProtNLM"/>
    </source>
</evidence>